<dbReference type="AlphaFoldDB" id="A0A6A6SQP1"/>
<sequence>MSWQTELNSWMFPTTHTRSDPPSVGHNTPQTQELHVPVDGKPTVVTFLRHCGCPFAEKTFLSMREAASQHPDIQFMAVSHSDEAATGRWLRELGGADRVNVTVDDQRKSYAAWGLGVSSFWHVLNPWSLYDVYKLGKQKGIWNRPTESGTRWQTSGSFAVDAAGIVKKAVPSQSAGEVPDFKELVNALSE</sequence>
<proteinExistence type="predicted"/>
<dbReference type="SUPFAM" id="SSF52833">
    <property type="entry name" value="Thioredoxin-like"/>
    <property type="match status" value="1"/>
</dbReference>
<dbReference type="Gene3D" id="3.40.30.10">
    <property type="entry name" value="Glutaredoxin"/>
    <property type="match status" value="1"/>
</dbReference>
<dbReference type="OrthoDB" id="40334at2759"/>
<dbReference type="InterPro" id="IPR036249">
    <property type="entry name" value="Thioredoxin-like_sf"/>
</dbReference>
<dbReference type="EMBL" id="MU004498">
    <property type="protein sequence ID" value="KAF2649291.1"/>
    <property type="molecule type" value="Genomic_DNA"/>
</dbReference>
<evidence type="ECO:0000256" key="1">
    <source>
        <dbReference type="SAM" id="MobiDB-lite"/>
    </source>
</evidence>
<evidence type="ECO:0000313" key="3">
    <source>
        <dbReference type="Proteomes" id="UP000799324"/>
    </source>
</evidence>
<name>A0A6A6SQP1_9PLEO</name>
<gene>
    <name evidence="2" type="ORF">K491DRAFT_721786</name>
</gene>
<evidence type="ECO:0000313" key="2">
    <source>
        <dbReference type="EMBL" id="KAF2649291.1"/>
    </source>
</evidence>
<feature type="region of interest" description="Disordered" evidence="1">
    <location>
        <begin position="1"/>
        <end position="33"/>
    </location>
</feature>
<dbReference type="PANTHER" id="PTHR42336">
    <property type="entry name" value="THIOREDOXIN DOMAIN-CONTAINING PROTEIN-RELATED"/>
    <property type="match status" value="1"/>
</dbReference>
<protein>
    <recommendedName>
        <fullName evidence="4">Thioredoxin domain-containing protein</fullName>
    </recommendedName>
</protein>
<accession>A0A6A6SQP1</accession>
<organism evidence="2 3">
    <name type="scientific">Lophiostoma macrostomum CBS 122681</name>
    <dbReference type="NCBI Taxonomy" id="1314788"/>
    <lineage>
        <taxon>Eukaryota</taxon>
        <taxon>Fungi</taxon>
        <taxon>Dikarya</taxon>
        <taxon>Ascomycota</taxon>
        <taxon>Pezizomycotina</taxon>
        <taxon>Dothideomycetes</taxon>
        <taxon>Pleosporomycetidae</taxon>
        <taxon>Pleosporales</taxon>
        <taxon>Lophiostomataceae</taxon>
        <taxon>Lophiostoma</taxon>
    </lineage>
</organism>
<dbReference type="PANTHER" id="PTHR42336:SF1">
    <property type="entry name" value="ALKYL HYDROPEROXIDE REDUCTASE SUBUNIT C_ THIOL SPECIFIC ANTIOXIDANT DOMAIN-CONTAINING PROTEIN"/>
    <property type="match status" value="1"/>
</dbReference>
<dbReference type="Proteomes" id="UP000799324">
    <property type="component" value="Unassembled WGS sequence"/>
</dbReference>
<feature type="compositionally biased region" description="Polar residues" evidence="1">
    <location>
        <begin position="1"/>
        <end position="16"/>
    </location>
</feature>
<evidence type="ECO:0008006" key="4">
    <source>
        <dbReference type="Google" id="ProtNLM"/>
    </source>
</evidence>
<keyword evidence="3" id="KW-1185">Reference proteome</keyword>
<reference evidence="2" key="1">
    <citation type="journal article" date="2020" name="Stud. Mycol.">
        <title>101 Dothideomycetes genomes: a test case for predicting lifestyles and emergence of pathogens.</title>
        <authorList>
            <person name="Haridas S."/>
            <person name="Albert R."/>
            <person name="Binder M."/>
            <person name="Bloem J."/>
            <person name="Labutti K."/>
            <person name="Salamov A."/>
            <person name="Andreopoulos B."/>
            <person name="Baker S."/>
            <person name="Barry K."/>
            <person name="Bills G."/>
            <person name="Bluhm B."/>
            <person name="Cannon C."/>
            <person name="Castanera R."/>
            <person name="Culley D."/>
            <person name="Daum C."/>
            <person name="Ezra D."/>
            <person name="Gonzalez J."/>
            <person name="Henrissat B."/>
            <person name="Kuo A."/>
            <person name="Liang C."/>
            <person name="Lipzen A."/>
            <person name="Lutzoni F."/>
            <person name="Magnuson J."/>
            <person name="Mondo S."/>
            <person name="Nolan M."/>
            <person name="Ohm R."/>
            <person name="Pangilinan J."/>
            <person name="Park H.-J."/>
            <person name="Ramirez L."/>
            <person name="Alfaro M."/>
            <person name="Sun H."/>
            <person name="Tritt A."/>
            <person name="Yoshinaga Y."/>
            <person name="Zwiers L.-H."/>
            <person name="Turgeon B."/>
            <person name="Goodwin S."/>
            <person name="Spatafora J."/>
            <person name="Crous P."/>
            <person name="Grigoriev I."/>
        </authorList>
    </citation>
    <scope>NUCLEOTIDE SEQUENCE</scope>
    <source>
        <strain evidence="2">CBS 122681</strain>
    </source>
</reference>